<feature type="transmembrane region" description="Helical" evidence="2">
    <location>
        <begin position="87"/>
        <end position="106"/>
    </location>
</feature>
<keyword evidence="5" id="KW-1185">Reference proteome</keyword>
<evidence type="ECO:0000313" key="4">
    <source>
        <dbReference type="EMBL" id="MEI5908462.1"/>
    </source>
</evidence>
<evidence type="ECO:0000313" key="5">
    <source>
        <dbReference type="Proteomes" id="UP001312865"/>
    </source>
</evidence>
<feature type="region of interest" description="Disordered" evidence="1">
    <location>
        <begin position="37"/>
        <end position="75"/>
    </location>
</feature>
<dbReference type="RefSeq" id="WP_336587912.1">
    <property type="nucleotide sequence ID" value="NZ_JBBAXC010000013.1"/>
</dbReference>
<evidence type="ECO:0000256" key="3">
    <source>
        <dbReference type="SAM" id="SignalP"/>
    </source>
</evidence>
<accession>A0ABU8HGQ1</accession>
<dbReference type="Proteomes" id="UP001312865">
    <property type="component" value="Unassembled WGS sequence"/>
</dbReference>
<dbReference type="EMBL" id="JBBAXC010000013">
    <property type="protein sequence ID" value="MEI5908462.1"/>
    <property type="molecule type" value="Genomic_DNA"/>
</dbReference>
<reference evidence="4 5" key="1">
    <citation type="journal article" date="2018" name="J. Microbiol.">
        <title>Bacillus spongiae sp. nov., isolated from sponge of Jeju Island.</title>
        <authorList>
            <person name="Lee G.E."/>
            <person name="Im W.T."/>
            <person name="Park J.S."/>
        </authorList>
    </citation>
    <scope>NUCLEOTIDE SEQUENCE [LARGE SCALE GENOMIC DNA]</scope>
    <source>
        <strain evidence="4 5">135PIL107-10</strain>
    </source>
</reference>
<keyword evidence="2" id="KW-0812">Transmembrane</keyword>
<gene>
    <name evidence="4" type="ORF">WAK64_15550</name>
</gene>
<feature type="chain" id="PRO_5046198305" description="DUF4129 domain-containing protein" evidence="3">
    <location>
        <begin position="31"/>
        <end position="217"/>
    </location>
</feature>
<name>A0ABU8HGQ1_9BACI</name>
<evidence type="ECO:0008006" key="6">
    <source>
        <dbReference type="Google" id="ProtNLM"/>
    </source>
</evidence>
<keyword evidence="2" id="KW-1133">Transmembrane helix</keyword>
<protein>
    <recommendedName>
        <fullName evidence="6">DUF4129 domain-containing protein</fullName>
    </recommendedName>
</protein>
<feature type="signal peptide" evidence="3">
    <location>
        <begin position="1"/>
        <end position="30"/>
    </location>
</feature>
<comment type="caution">
    <text evidence="4">The sequence shown here is derived from an EMBL/GenBank/DDBJ whole genome shotgun (WGS) entry which is preliminary data.</text>
</comment>
<proteinExistence type="predicted"/>
<evidence type="ECO:0000256" key="1">
    <source>
        <dbReference type="SAM" id="MobiDB-lite"/>
    </source>
</evidence>
<keyword evidence="2" id="KW-0472">Membrane</keyword>
<sequence>MKNKWFIIGCLFVMASLLSLLLTSVTSTIAYNVKSTFSSNDPPSEQKWEEPTDEGTMIENGTNGREGIPTGKKVDFPFPEENSTDKLTLYIYIILFLLIAVTVYFVRRRHVKKKKMEMSQNEMSVPVKKESSKVEAVEIDTHIIRSEELHEVREYVKRWEENLVDQKRKRVAETIQEWFQRIKGPVEIIPIYEKVRYGYGDCTEAELQLLIKRLKER</sequence>
<evidence type="ECO:0000256" key="2">
    <source>
        <dbReference type="SAM" id="Phobius"/>
    </source>
</evidence>
<keyword evidence="3" id="KW-0732">Signal</keyword>
<organism evidence="4 5">
    <name type="scientific">Bacillus spongiae</name>
    <dbReference type="NCBI Taxonomy" id="2683610"/>
    <lineage>
        <taxon>Bacteria</taxon>
        <taxon>Bacillati</taxon>
        <taxon>Bacillota</taxon>
        <taxon>Bacilli</taxon>
        <taxon>Bacillales</taxon>
        <taxon>Bacillaceae</taxon>
        <taxon>Bacillus</taxon>
    </lineage>
</organism>